<protein>
    <submittedName>
        <fullName evidence="1">Uncharacterized protein</fullName>
    </submittedName>
</protein>
<reference evidence="2" key="1">
    <citation type="journal article" date="2022" name="Int. J. Syst. Evol. Microbiol.">
        <title>Anaeromyxobacter oryzae sp. nov., Anaeromyxobacter diazotrophicus sp. nov. and Anaeromyxobacter paludicola sp. nov., isolated from paddy soils.</title>
        <authorList>
            <person name="Itoh H."/>
            <person name="Xu Z."/>
            <person name="Mise K."/>
            <person name="Masuda Y."/>
            <person name="Ushijima N."/>
            <person name="Hayakawa C."/>
            <person name="Shiratori Y."/>
            <person name="Senoo K."/>
        </authorList>
    </citation>
    <scope>NUCLEOTIDE SEQUENCE [LARGE SCALE GENOMIC DNA]</scope>
    <source>
        <strain evidence="2">Red232</strain>
    </source>
</reference>
<proteinExistence type="predicted"/>
<evidence type="ECO:0000313" key="1">
    <source>
        <dbReference type="EMBL" id="BDG02850.1"/>
    </source>
</evidence>
<accession>A0ABN6MT83</accession>
<keyword evidence="2" id="KW-1185">Reference proteome</keyword>
<name>A0ABN6MT83_9BACT</name>
<dbReference type="RefSeq" id="WP_248360531.1">
    <property type="nucleotide sequence ID" value="NZ_AP025591.1"/>
</dbReference>
<dbReference type="EMBL" id="AP025591">
    <property type="protein sequence ID" value="BDG02850.1"/>
    <property type="molecule type" value="Genomic_DNA"/>
</dbReference>
<sequence length="83" mass="8699">MTTSQELADETPALAVIALRLPIDLEALPLAPAAGLSVEAVPEPRPALLVCSLVAEDLGEVMVRDEMSESVRASPTFLSRLGS</sequence>
<organism evidence="1 2">
    <name type="scientific">Anaeromyxobacter oryzae</name>
    <dbReference type="NCBI Taxonomy" id="2918170"/>
    <lineage>
        <taxon>Bacteria</taxon>
        <taxon>Pseudomonadati</taxon>
        <taxon>Myxococcota</taxon>
        <taxon>Myxococcia</taxon>
        <taxon>Myxococcales</taxon>
        <taxon>Cystobacterineae</taxon>
        <taxon>Anaeromyxobacteraceae</taxon>
        <taxon>Anaeromyxobacter</taxon>
    </lineage>
</organism>
<dbReference type="Proteomes" id="UP001162891">
    <property type="component" value="Chromosome"/>
</dbReference>
<evidence type="ECO:0000313" key="2">
    <source>
        <dbReference type="Proteomes" id="UP001162891"/>
    </source>
</evidence>
<gene>
    <name evidence="1" type="ORF">AMOR_18460</name>
</gene>